<comment type="similarity">
    <text evidence="2">Belongs to the VirD4/TraG family.</text>
</comment>
<dbReference type="PANTHER" id="PTHR37937">
    <property type="entry name" value="CONJUGATIVE TRANSFER: DNA TRANSPORT"/>
    <property type="match status" value="1"/>
</dbReference>
<protein>
    <recommendedName>
        <fullName evidence="11">Type IV secretory system conjugative DNA transfer family protein</fullName>
    </recommendedName>
</protein>
<accession>A0A3R6DXK6</accession>
<evidence type="ECO:0000256" key="6">
    <source>
        <dbReference type="ARBA" id="ARBA00023136"/>
    </source>
</evidence>
<feature type="compositionally biased region" description="Low complexity" evidence="8">
    <location>
        <begin position="732"/>
        <end position="745"/>
    </location>
</feature>
<proteinExistence type="inferred from homology"/>
<evidence type="ECO:0000256" key="2">
    <source>
        <dbReference type="ARBA" id="ARBA00008806"/>
    </source>
</evidence>
<evidence type="ECO:0008006" key="11">
    <source>
        <dbReference type="Google" id="ProtNLM"/>
    </source>
</evidence>
<keyword evidence="3" id="KW-1003">Cell membrane</keyword>
<evidence type="ECO:0000313" key="9">
    <source>
        <dbReference type="EMBL" id="RHC13508.1"/>
    </source>
</evidence>
<keyword evidence="6" id="KW-0472">Membrane</keyword>
<feature type="compositionally biased region" description="Basic and acidic residues" evidence="8">
    <location>
        <begin position="748"/>
        <end position="760"/>
    </location>
</feature>
<keyword evidence="7" id="KW-0175">Coiled coil</keyword>
<dbReference type="Pfam" id="PF02534">
    <property type="entry name" value="T4SS-DNA_transf"/>
    <property type="match status" value="1"/>
</dbReference>
<dbReference type="GO" id="GO:0005886">
    <property type="term" value="C:plasma membrane"/>
    <property type="evidence" value="ECO:0007669"/>
    <property type="project" value="UniProtKB-SubCell"/>
</dbReference>
<keyword evidence="5" id="KW-1133">Transmembrane helix</keyword>
<dbReference type="PANTHER" id="PTHR37937:SF1">
    <property type="entry name" value="CONJUGATIVE TRANSFER: DNA TRANSPORT"/>
    <property type="match status" value="1"/>
</dbReference>
<reference evidence="9 10" key="1">
    <citation type="submission" date="2018-08" db="EMBL/GenBank/DDBJ databases">
        <title>A genome reference for cultivated species of the human gut microbiota.</title>
        <authorList>
            <person name="Zou Y."/>
            <person name="Xue W."/>
            <person name="Luo G."/>
        </authorList>
    </citation>
    <scope>NUCLEOTIDE SEQUENCE [LARGE SCALE GENOMIC DNA]</scope>
    <source>
        <strain evidence="9 10">AM37-1AC</strain>
    </source>
</reference>
<dbReference type="AlphaFoldDB" id="A0A3R6DXK6"/>
<gene>
    <name evidence="9" type="ORF">DW856_17080</name>
</gene>
<feature type="region of interest" description="Disordered" evidence="8">
    <location>
        <begin position="732"/>
        <end position="777"/>
    </location>
</feature>
<evidence type="ECO:0000313" key="10">
    <source>
        <dbReference type="Proteomes" id="UP000283513"/>
    </source>
</evidence>
<dbReference type="RefSeq" id="WP_118599078.1">
    <property type="nucleotide sequence ID" value="NZ_QSHO01000020.1"/>
</dbReference>
<dbReference type="SUPFAM" id="SSF52540">
    <property type="entry name" value="P-loop containing nucleoside triphosphate hydrolases"/>
    <property type="match status" value="1"/>
</dbReference>
<evidence type="ECO:0000256" key="8">
    <source>
        <dbReference type="SAM" id="MobiDB-lite"/>
    </source>
</evidence>
<comment type="subcellular location">
    <subcellularLocation>
        <location evidence="1">Cell membrane</location>
        <topology evidence="1">Multi-pass membrane protein</topology>
    </subcellularLocation>
</comment>
<dbReference type="EMBL" id="QSHO01000020">
    <property type="protein sequence ID" value="RHC13508.1"/>
    <property type="molecule type" value="Genomic_DNA"/>
</dbReference>
<evidence type="ECO:0000256" key="1">
    <source>
        <dbReference type="ARBA" id="ARBA00004651"/>
    </source>
</evidence>
<dbReference type="CDD" id="cd01127">
    <property type="entry name" value="TrwB_TraG_TraD_VirD4"/>
    <property type="match status" value="1"/>
</dbReference>
<feature type="coiled-coil region" evidence="7">
    <location>
        <begin position="52"/>
        <end position="79"/>
    </location>
</feature>
<dbReference type="InterPro" id="IPR003688">
    <property type="entry name" value="TraG/VirD4"/>
</dbReference>
<comment type="caution">
    <text evidence="9">The sequence shown here is derived from an EMBL/GenBank/DDBJ whole genome shotgun (WGS) entry which is preliminary data.</text>
</comment>
<evidence type="ECO:0000256" key="5">
    <source>
        <dbReference type="ARBA" id="ARBA00022989"/>
    </source>
</evidence>
<evidence type="ECO:0000256" key="7">
    <source>
        <dbReference type="SAM" id="Coils"/>
    </source>
</evidence>
<name>A0A3R6DXK6_9FIRM</name>
<evidence type="ECO:0000256" key="4">
    <source>
        <dbReference type="ARBA" id="ARBA00022692"/>
    </source>
</evidence>
<keyword evidence="4" id="KW-0812">Transmembrane</keyword>
<evidence type="ECO:0000256" key="3">
    <source>
        <dbReference type="ARBA" id="ARBA00022475"/>
    </source>
</evidence>
<dbReference type="NCBIfam" id="NF045973">
    <property type="entry name" value="conju_CD1115"/>
    <property type="match status" value="1"/>
</dbReference>
<organism evidence="9 10">
    <name type="scientific">Roseburia intestinalis</name>
    <dbReference type="NCBI Taxonomy" id="166486"/>
    <lineage>
        <taxon>Bacteria</taxon>
        <taxon>Bacillati</taxon>
        <taxon>Bacillota</taxon>
        <taxon>Clostridia</taxon>
        <taxon>Lachnospirales</taxon>
        <taxon>Lachnospiraceae</taxon>
        <taxon>Roseburia</taxon>
    </lineage>
</organism>
<dbReference type="InterPro" id="IPR051539">
    <property type="entry name" value="T4SS-coupling_protein"/>
</dbReference>
<dbReference type="InterPro" id="IPR027417">
    <property type="entry name" value="P-loop_NTPase"/>
</dbReference>
<sequence>MENEKKEWLDGIASEMSDLELDERKEAFDYFSEQQSRVKNWGRQYWNPNGNRSLLRNVKKEYVNEIERIKKERNSSSQMILSKNVQISLYNGEINNNILVMAGSGRGKTYSLALPNAAQANASYVFSDPKGDVLRRIGTHLTEQLYKIKVLNLIDMAQSNSYNPFHYLNKEHEEDVMTLIDSIMKNTDGDKKSNDPFWEKGEQLLLQCVFFYMLYELREDERSLPKALEILRLAEVREDNEGYISDFDAIMQQLGYEQFDLFDDTNEAWEELILDAENGDLEKQKLVNHYIEEKKRQEQYRNNHIAYIQYKHFKAGAGKTAKSIIISAVARLAPFNINSVRNMSLYDEMELDRIGEEKIALFIVMPPTNKTFEFISGMMLTQLFSELNKCANVKYAKQGARLPIPVRFILDEFKNTGKIPMFTEILAYARSLGISIMIILQSLEQLKSMYEKEWQVILDNCASVIHMGGIKNEDTINYLSKLLGKGTFDKKSYSESRGTNGSTTRQFDKVGIELMTPNAISQMALHKCILFVDGYKPVYDDTFDFADHRFFSRSEDGGNLPYEVNSDEIKNKQELFKLYLKKINLEDTEENERLDFLGNTLATIFTKMDQVRHNIERQKCELHIQNIEHVCNAVSQKAFDVMLNSGIETPTVEKTLYVESEAIKEVRNRKRGEETLIERISNNAFKAHSLNDEEIVNIVKNTISVQNVTFSSGATVNDIDAAINRVVNGMFSDESNTSSAESSDSSDMEEKQNEDVKHIDQPTSNENAESSHGEEIDVENIAESESTKHFLEHKEYEEQQYLNDINAMKNARVRNEKKNEEMTFLELSKLENDHFSKLNYEETDKGGIDEFDDNLNALMEEIDI</sequence>
<dbReference type="Gene3D" id="3.40.50.300">
    <property type="entry name" value="P-loop containing nucleotide triphosphate hydrolases"/>
    <property type="match status" value="1"/>
</dbReference>
<dbReference type="Proteomes" id="UP000283513">
    <property type="component" value="Unassembled WGS sequence"/>
</dbReference>